<feature type="transmembrane region" description="Helical" evidence="1">
    <location>
        <begin position="108"/>
        <end position="133"/>
    </location>
</feature>
<dbReference type="Pfam" id="PF03009">
    <property type="entry name" value="GDPD"/>
    <property type="match status" value="1"/>
</dbReference>
<sequence>MRILERYRTRSDASTRTYEFEEEVRESPFCDTNKAKTVLTILACISLFALFIILTYASLHIAWESSNRTLSLSRFPRYIVGLWGVAMIFASIEGFLGTTLFSIETIRSVAYAILLTISSLICFGTLTTVVYLAAEHSFMTMQVLPLLLTVTLMFFYIVEREESTPRDSRHVQKRYPNRNAIIQCTHICFALCFLLYIGALVVFGFYMSVAVPFCVYAIATSLEIMESRVTDRYLLKEQETCNGNYTDYEEDENEIFDDTTDSESQIIYEEVPINDPNPLRIMVDVAQRSRLNINKSLLSDRETVQDKRRDLAKDRRRHSTMQSTLNDAYELMVVEGSLLNKFLKFLFLILVSLIVVLICLIVSHVIPCAIIYGQFDNSENNVTIVAHRGYMGGDYPVENTLSAFRRGLSDGADRLELDVQMTKDGRLIVMHDYTLDRTTNGTGSIVDHTFEQIQSLRIVNQKGEVLEDEKIPTYEQVLELIGSDVQNPRRANLTTELKFSYLYADKNFEETVYNVTRDKNLLKRVDFLSLSGSPLVKIQKLNNNNSMVRLYVHGVQTMSPSVPYSSATIGSVAEHLLLNPWMLVKAHNEGKKVYVWFEKQLEIQIYVQAIVRMGVDQICVNNVREV</sequence>
<dbReference type="GO" id="GO:0008081">
    <property type="term" value="F:phosphoric diester hydrolase activity"/>
    <property type="evidence" value="ECO:0007669"/>
    <property type="project" value="InterPro"/>
</dbReference>
<dbReference type="EMBL" id="JAOPGA020000703">
    <property type="protein sequence ID" value="KAL0480918.1"/>
    <property type="molecule type" value="Genomic_DNA"/>
</dbReference>
<dbReference type="InterPro" id="IPR017946">
    <property type="entry name" value="PLC-like_Pdiesterase_TIM-brl"/>
</dbReference>
<keyword evidence="1" id="KW-0812">Transmembrane</keyword>
<evidence type="ECO:0000256" key="1">
    <source>
        <dbReference type="SAM" id="Phobius"/>
    </source>
</evidence>
<comment type="caution">
    <text evidence="3">The sequence shown here is derived from an EMBL/GenBank/DDBJ whole genome shotgun (WGS) entry which is preliminary data.</text>
</comment>
<gene>
    <name evidence="3" type="ORF">AKO1_013577</name>
</gene>
<keyword evidence="1" id="KW-1133">Transmembrane helix</keyword>
<organism evidence="3 4">
    <name type="scientific">Acrasis kona</name>
    <dbReference type="NCBI Taxonomy" id="1008807"/>
    <lineage>
        <taxon>Eukaryota</taxon>
        <taxon>Discoba</taxon>
        <taxon>Heterolobosea</taxon>
        <taxon>Tetramitia</taxon>
        <taxon>Eutetramitia</taxon>
        <taxon>Acrasidae</taxon>
        <taxon>Acrasis</taxon>
    </lineage>
</organism>
<feature type="transmembrane region" description="Helical" evidence="1">
    <location>
        <begin position="345"/>
        <end position="372"/>
    </location>
</feature>
<feature type="transmembrane region" description="Helical" evidence="1">
    <location>
        <begin position="38"/>
        <end position="63"/>
    </location>
</feature>
<feature type="transmembrane region" description="Helical" evidence="1">
    <location>
        <begin position="205"/>
        <end position="225"/>
    </location>
</feature>
<evidence type="ECO:0000313" key="3">
    <source>
        <dbReference type="EMBL" id="KAL0480918.1"/>
    </source>
</evidence>
<feature type="transmembrane region" description="Helical" evidence="1">
    <location>
        <begin position="179"/>
        <end position="199"/>
    </location>
</feature>
<feature type="transmembrane region" description="Helical" evidence="1">
    <location>
        <begin position="75"/>
        <end position="96"/>
    </location>
</feature>
<dbReference type="GO" id="GO:0006629">
    <property type="term" value="P:lipid metabolic process"/>
    <property type="evidence" value="ECO:0007669"/>
    <property type="project" value="InterPro"/>
</dbReference>
<dbReference type="PROSITE" id="PS51704">
    <property type="entry name" value="GP_PDE"/>
    <property type="match status" value="1"/>
</dbReference>
<dbReference type="AlphaFoldDB" id="A0AAW2YU15"/>
<keyword evidence="1" id="KW-0472">Membrane</keyword>
<protein>
    <recommendedName>
        <fullName evidence="2">GP-PDE domain-containing protein</fullName>
    </recommendedName>
</protein>
<dbReference type="PANTHER" id="PTHR46211">
    <property type="entry name" value="GLYCEROPHOSPHORYL DIESTER PHOSPHODIESTERASE"/>
    <property type="match status" value="1"/>
</dbReference>
<proteinExistence type="predicted"/>
<reference evidence="3 4" key="1">
    <citation type="submission" date="2024-03" db="EMBL/GenBank/DDBJ databases">
        <title>The Acrasis kona genome and developmental transcriptomes reveal deep origins of eukaryotic multicellular pathways.</title>
        <authorList>
            <person name="Sheikh S."/>
            <person name="Fu C.-J."/>
            <person name="Brown M.W."/>
            <person name="Baldauf S.L."/>
        </authorList>
    </citation>
    <scope>NUCLEOTIDE SEQUENCE [LARGE SCALE GENOMIC DNA]</scope>
    <source>
        <strain evidence="3 4">ATCC MYA-3509</strain>
    </source>
</reference>
<dbReference type="PANTHER" id="PTHR46211:SF14">
    <property type="entry name" value="GLYCEROPHOSPHODIESTER PHOSPHODIESTERASE"/>
    <property type="match status" value="1"/>
</dbReference>
<feature type="non-terminal residue" evidence="3">
    <location>
        <position position="626"/>
    </location>
</feature>
<feature type="domain" description="GP-PDE" evidence="2">
    <location>
        <begin position="382"/>
        <end position="626"/>
    </location>
</feature>
<dbReference type="Proteomes" id="UP001431209">
    <property type="component" value="Unassembled WGS sequence"/>
</dbReference>
<accession>A0AAW2YU15</accession>
<name>A0AAW2YU15_9EUKA</name>
<dbReference type="PROSITE" id="PS50007">
    <property type="entry name" value="PIPLC_X_DOMAIN"/>
    <property type="match status" value="1"/>
</dbReference>
<dbReference type="Gene3D" id="3.20.20.190">
    <property type="entry name" value="Phosphatidylinositol (PI) phosphodiesterase"/>
    <property type="match status" value="1"/>
</dbReference>
<dbReference type="InterPro" id="IPR030395">
    <property type="entry name" value="GP_PDE_dom"/>
</dbReference>
<keyword evidence="4" id="KW-1185">Reference proteome</keyword>
<evidence type="ECO:0000313" key="4">
    <source>
        <dbReference type="Proteomes" id="UP001431209"/>
    </source>
</evidence>
<feature type="transmembrane region" description="Helical" evidence="1">
    <location>
        <begin position="139"/>
        <end position="158"/>
    </location>
</feature>
<evidence type="ECO:0000259" key="2">
    <source>
        <dbReference type="PROSITE" id="PS51704"/>
    </source>
</evidence>
<dbReference type="SUPFAM" id="SSF51695">
    <property type="entry name" value="PLC-like phosphodiesterases"/>
    <property type="match status" value="1"/>
</dbReference>